<reference evidence="1 2" key="1">
    <citation type="journal article" date="2011" name="Proc. Natl. Acad. Sci. U.S.A.">
        <title>Evolutionary erosion of yeast sex chromosomes by mating-type switching accidents.</title>
        <authorList>
            <person name="Gordon J.L."/>
            <person name="Armisen D."/>
            <person name="Proux-Wera E."/>
            <person name="Oheigeartaigh S.S."/>
            <person name="Byrne K.P."/>
            <person name="Wolfe K.H."/>
        </authorList>
    </citation>
    <scope>NUCLEOTIDE SEQUENCE [LARGE SCALE GENOMIC DNA]</scope>
    <source>
        <strain evidence="2">ATCC 24235 / CBS 4417 / NBRC 1672 / NRRL Y-8282 / UCD 70-5</strain>
    </source>
</reference>
<sequence length="165" mass="19134">MDFEVPVITVLDTNISHIIKNGGQHKAEETSLNLFKGHNHLNKALSFPTNIRYIFEDDDNELEINNLKGTIDELDIENIIVIDLDTDNSLQKVQLISDKYELLSYKEKSCNENSTNPKISEKEIELKVLSQFKEFEHIPEQYSLEDLIKLYAIQNEQIEELIDLN</sequence>
<dbReference type="OrthoDB" id="4065598at2759"/>
<dbReference type="Gene3D" id="2.60.270.60">
    <property type="match status" value="1"/>
</dbReference>
<gene>
    <name evidence="1" type="primary">TPHA0M00910</name>
    <name evidence="1" type="ordered locus">TPHA_0M00910</name>
</gene>
<dbReference type="GO" id="GO:0000407">
    <property type="term" value="C:phagophore assembly site"/>
    <property type="evidence" value="ECO:0007669"/>
    <property type="project" value="EnsemblFungi"/>
</dbReference>
<proteinExistence type="predicted"/>
<protein>
    <submittedName>
        <fullName evidence="1">Uncharacterized protein</fullName>
    </submittedName>
</protein>
<dbReference type="RefSeq" id="XP_003688100.1">
    <property type="nucleotide sequence ID" value="XM_003688052.1"/>
</dbReference>
<dbReference type="InterPro" id="IPR018621">
    <property type="entry name" value="Atg31"/>
</dbReference>
<dbReference type="HOGENOM" id="CLU_138108_0_0_1"/>
<name>G8C0F1_TETPH</name>
<dbReference type="AlphaFoldDB" id="G8C0F1"/>
<keyword evidence="2" id="KW-1185">Reference proteome</keyword>
<organism evidence="1 2">
    <name type="scientific">Tetrapisispora phaffii (strain ATCC 24235 / CBS 4417 / NBRC 1672 / NRRL Y-8282 / UCD 70-5)</name>
    <name type="common">Yeast</name>
    <name type="synonym">Fabospora phaffii</name>
    <dbReference type="NCBI Taxonomy" id="1071381"/>
    <lineage>
        <taxon>Eukaryota</taxon>
        <taxon>Fungi</taxon>
        <taxon>Dikarya</taxon>
        <taxon>Ascomycota</taxon>
        <taxon>Saccharomycotina</taxon>
        <taxon>Saccharomycetes</taxon>
        <taxon>Saccharomycetales</taxon>
        <taxon>Saccharomycetaceae</taxon>
        <taxon>Tetrapisispora</taxon>
    </lineage>
</organism>
<evidence type="ECO:0000313" key="2">
    <source>
        <dbReference type="Proteomes" id="UP000005666"/>
    </source>
</evidence>
<evidence type="ECO:0000313" key="1">
    <source>
        <dbReference type="EMBL" id="CCE65666.1"/>
    </source>
</evidence>
<dbReference type="OMA" id="QIETICN"/>
<dbReference type="GO" id="GO:0034727">
    <property type="term" value="P:piecemeal microautophagy of the nucleus"/>
    <property type="evidence" value="ECO:0007669"/>
    <property type="project" value="EnsemblFungi"/>
</dbReference>
<dbReference type="GO" id="GO:1990316">
    <property type="term" value="C:Atg1/ULK1 kinase complex"/>
    <property type="evidence" value="ECO:0007669"/>
    <property type="project" value="EnsemblFungi"/>
</dbReference>
<dbReference type="GeneID" id="11531847"/>
<dbReference type="STRING" id="1071381.G8C0F1"/>
<dbReference type="EMBL" id="HE612868">
    <property type="protein sequence ID" value="CCE65666.1"/>
    <property type="molecule type" value="Genomic_DNA"/>
</dbReference>
<dbReference type="GO" id="GO:0000422">
    <property type="term" value="P:autophagy of mitochondrion"/>
    <property type="evidence" value="ECO:0007669"/>
    <property type="project" value="EnsemblFungi"/>
</dbReference>
<dbReference type="Proteomes" id="UP000005666">
    <property type="component" value="Chromosome 13"/>
</dbReference>
<dbReference type="KEGG" id="tpf:TPHA_0M00910"/>
<dbReference type="Pfam" id="PF09795">
    <property type="entry name" value="ATG31"/>
    <property type="match status" value="1"/>
</dbReference>
<dbReference type="eggNOG" id="ENOG502SBTH">
    <property type="taxonomic scope" value="Eukaryota"/>
</dbReference>
<accession>G8C0F1</accession>